<evidence type="ECO:0000259" key="1">
    <source>
        <dbReference type="Pfam" id="PF11716"/>
    </source>
</evidence>
<dbReference type="Pfam" id="PF11716">
    <property type="entry name" value="MDMPI_N"/>
    <property type="match status" value="1"/>
</dbReference>
<evidence type="ECO:0000313" key="3">
    <source>
        <dbReference type="Proteomes" id="UP000198282"/>
    </source>
</evidence>
<gene>
    <name evidence="2" type="ORF">SAMN05216276_104238</name>
</gene>
<dbReference type="EMBL" id="FZOD01000042">
    <property type="protein sequence ID" value="SNT42865.1"/>
    <property type="molecule type" value="Genomic_DNA"/>
</dbReference>
<reference evidence="2 3" key="1">
    <citation type="submission" date="2017-06" db="EMBL/GenBank/DDBJ databases">
        <authorList>
            <person name="Kim H.J."/>
            <person name="Triplett B.A."/>
        </authorList>
    </citation>
    <scope>NUCLEOTIDE SEQUENCE [LARGE SCALE GENOMIC DNA]</scope>
    <source>
        <strain evidence="2 3">CGMCC 4.2132</strain>
    </source>
</reference>
<accession>A0A239MJN5</accession>
<dbReference type="Gene3D" id="1.20.120.450">
    <property type="entry name" value="dinb family like domain"/>
    <property type="match status" value="1"/>
</dbReference>
<dbReference type="InterPro" id="IPR034660">
    <property type="entry name" value="DinB/YfiT-like"/>
</dbReference>
<dbReference type="NCBIfam" id="TIGR03083">
    <property type="entry name" value="maleylpyruvate isomerase family mycothiol-dependent enzyme"/>
    <property type="match status" value="1"/>
</dbReference>
<dbReference type="RefSeq" id="WP_089211061.1">
    <property type="nucleotide sequence ID" value="NZ_FZOD01000042.1"/>
</dbReference>
<dbReference type="InterPro" id="IPR024344">
    <property type="entry name" value="MDMPI_metal-binding"/>
</dbReference>
<proteinExistence type="predicted"/>
<sequence>MTTLIDRTIAALRTNHDDLSALVRRLDAADLERLSSASEWTVAQVLSHLGSGAEIGLASLRAALTGEDAPAQDFNQSVWARWDAKGPKEHAEDFLSANAELVATYESLDAAAREGLQIKLGFMPAPASVTLVAGMRLNEAALHAWDIEATFGPKAVIAPEATEALVDFLPGPLSFLVGFIGKPGALESRPVTLRVEMSDPQRALGLTIGETIEFGEPSESADAVLTVPAEAWLRLVSGRLDAANTPGSVNVTGEAVSLDDLRRVFPGF</sequence>
<dbReference type="GO" id="GO:0046872">
    <property type="term" value="F:metal ion binding"/>
    <property type="evidence" value="ECO:0007669"/>
    <property type="project" value="InterPro"/>
</dbReference>
<organism evidence="2 3">
    <name type="scientific">Streptosporangium subroseum</name>
    <dbReference type="NCBI Taxonomy" id="106412"/>
    <lineage>
        <taxon>Bacteria</taxon>
        <taxon>Bacillati</taxon>
        <taxon>Actinomycetota</taxon>
        <taxon>Actinomycetes</taxon>
        <taxon>Streptosporangiales</taxon>
        <taxon>Streptosporangiaceae</taxon>
        <taxon>Streptosporangium</taxon>
    </lineage>
</organism>
<feature type="domain" description="Mycothiol-dependent maleylpyruvate isomerase metal-binding" evidence="1">
    <location>
        <begin position="12"/>
        <end position="148"/>
    </location>
</feature>
<name>A0A239MJN5_9ACTN</name>
<dbReference type="AlphaFoldDB" id="A0A239MJN5"/>
<keyword evidence="3" id="KW-1185">Reference proteome</keyword>
<dbReference type="InterPro" id="IPR017517">
    <property type="entry name" value="Maleyloyr_isom"/>
</dbReference>
<dbReference type="OrthoDB" id="3213691at2"/>
<protein>
    <submittedName>
        <fullName evidence="2">TIGR03083 family protein</fullName>
    </submittedName>
</protein>
<dbReference type="Proteomes" id="UP000198282">
    <property type="component" value="Unassembled WGS sequence"/>
</dbReference>
<dbReference type="SUPFAM" id="SSF109854">
    <property type="entry name" value="DinB/YfiT-like putative metalloenzymes"/>
    <property type="match status" value="1"/>
</dbReference>
<evidence type="ECO:0000313" key="2">
    <source>
        <dbReference type="EMBL" id="SNT42865.1"/>
    </source>
</evidence>